<keyword evidence="4" id="KW-1133">Transmembrane helix</keyword>
<protein>
    <recommendedName>
        <fullName evidence="7">3-oxoacyl-ACP reductase</fullName>
    </recommendedName>
</protein>
<evidence type="ECO:0000256" key="3">
    <source>
        <dbReference type="ARBA" id="ARBA00023002"/>
    </source>
</evidence>
<keyword evidence="4" id="KW-0472">Membrane</keyword>
<gene>
    <name evidence="5" type="ORF">HY30_04475</name>
</gene>
<comment type="similarity">
    <text evidence="1">Belongs to the short-chain dehydrogenases/reductases (SDR) family.</text>
</comment>
<dbReference type="eggNOG" id="COG1028">
    <property type="taxonomic scope" value="Bacteria"/>
</dbReference>
<dbReference type="InterPro" id="IPR002347">
    <property type="entry name" value="SDR_fam"/>
</dbReference>
<dbReference type="OrthoDB" id="9803333at2"/>
<dbReference type="EMBL" id="AWFG01000030">
    <property type="protein sequence ID" value="KCZ57429.1"/>
    <property type="molecule type" value="Genomic_DNA"/>
</dbReference>
<dbReference type="GO" id="GO:0016491">
    <property type="term" value="F:oxidoreductase activity"/>
    <property type="evidence" value="ECO:0007669"/>
    <property type="project" value="UniProtKB-KW"/>
</dbReference>
<name>A0A062ULF6_9PROT</name>
<reference evidence="5 6" key="1">
    <citation type="journal article" date="2014" name="Antonie Van Leeuwenhoek">
        <title>Hyphomonas beringensis sp. nov. and Hyphomonas chukchiensis sp. nov., isolated from surface seawater of the Bering Sea and Chukchi Sea.</title>
        <authorList>
            <person name="Li C."/>
            <person name="Lai Q."/>
            <person name="Li G."/>
            <person name="Dong C."/>
            <person name="Wang J."/>
            <person name="Liao Y."/>
            <person name="Shao Z."/>
        </authorList>
    </citation>
    <scope>NUCLEOTIDE SEQUENCE [LARGE SCALE GENOMIC DNA]</scope>
    <source>
        <strain evidence="5 6">BH-BN04-4</strain>
    </source>
</reference>
<dbReference type="AlphaFoldDB" id="A0A062ULF6"/>
<dbReference type="PATRIC" id="fig|1280947.3.peg.2082"/>
<evidence type="ECO:0000313" key="6">
    <source>
        <dbReference type="Proteomes" id="UP000027190"/>
    </source>
</evidence>
<dbReference type="InterPro" id="IPR020904">
    <property type="entry name" value="Sc_DH/Rdtase_CS"/>
</dbReference>
<dbReference type="Pfam" id="PF13561">
    <property type="entry name" value="adh_short_C2"/>
    <property type="match status" value="1"/>
</dbReference>
<dbReference type="PRINTS" id="PR00081">
    <property type="entry name" value="GDHRDH"/>
</dbReference>
<dbReference type="RefSeq" id="WP_034739998.1">
    <property type="nucleotide sequence ID" value="NZ_AWFG01000030.1"/>
</dbReference>
<dbReference type="PANTHER" id="PTHR43618">
    <property type="entry name" value="7-ALPHA-HYDROXYSTEROID DEHYDROGENASE"/>
    <property type="match status" value="1"/>
</dbReference>
<dbReference type="Proteomes" id="UP000027190">
    <property type="component" value="Unassembled WGS sequence"/>
</dbReference>
<evidence type="ECO:0000256" key="4">
    <source>
        <dbReference type="SAM" id="Phobius"/>
    </source>
</evidence>
<dbReference type="PRINTS" id="PR00080">
    <property type="entry name" value="SDRFAMILY"/>
</dbReference>
<evidence type="ECO:0008006" key="7">
    <source>
        <dbReference type="Google" id="ProtNLM"/>
    </source>
</evidence>
<dbReference type="STRING" id="1280947.HY30_04475"/>
<keyword evidence="2" id="KW-0521">NADP</keyword>
<evidence type="ECO:0000256" key="1">
    <source>
        <dbReference type="ARBA" id="ARBA00006484"/>
    </source>
</evidence>
<organism evidence="5 6">
    <name type="scientific">Hyphomonas chukchiensis</name>
    <dbReference type="NCBI Taxonomy" id="1280947"/>
    <lineage>
        <taxon>Bacteria</taxon>
        <taxon>Pseudomonadati</taxon>
        <taxon>Pseudomonadota</taxon>
        <taxon>Alphaproteobacteria</taxon>
        <taxon>Hyphomonadales</taxon>
        <taxon>Hyphomonadaceae</taxon>
        <taxon>Hyphomonas</taxon>
    </lineage>
</organism>
<accession>A0A062ULF6</accession>
<dbReference type="PANTHER" id="PTHR43618:SF8">
    <property type="entry name" value="7ALPHA-HYDROXYSTEROID DEHYDROGENASE"/>
    <property type="match status" value="1"/>
</dbReference>
<sequence length="259" mass="27002">MPTSLQSLFNLEGRQAVVTGGTSGIGMMIATGLLSAGASVLITGRDEAKGKKIATDLSGYGACDFLAADLSGDKGVDTLSARLNDLAPRLSILVNNAGISETALPSIDLMSQWNQVLHLNLKTPFMLSRLLSPLLKSNASPEAPAHIINIGSIAARVATAMGAHAYCASKAGIDHLTRTLAQELSPDHVLVNAIAPGTFPSAMSAWMLEDETISRQLLAQIPVKRFGKTEDIAALAVMIASNAYLTGTIIPIDGGLSLR</sequence>
<dbReference type="FunFam" id="3.40.50.720:FF:000084">
    <property type="entry name" value="Short-chain dehydrogenase reductase"/>
    <property type="match status" value="1"/>
</dbReference>
<dbReference type="PROSITE" id="PS00061">
    <property type="entry name" value="ADH_SHORT"/>
    <property type="match status" value="1"/>
</dbReference>
<feature type="transmembrane region" description="Helical" evidence="4">
    <location>
        <begin position="20"/>
        <end position="42"/>
    </location>
</feature>
<feature type="transmembrane region" description="Helical" evidence="4">
    <location>
        <begin position="232"/>
        <end position="252"/>
    </location>
</feature>
<evidence type="ECO:0000256" key="2">
    <source>
        <dbReference type="ARBA" id="ARBA00022857"/>
    </source>
</evidence>
<comment type="caution">
    <text evidence="5">The sequence shown here is derived from an EMBL/GenBank/DDBJ whole genome shotgun (WGS) entry which is preliminary data.</text>
</comment>
<dbReference type="Gene3D" id="3.40.50.720">
    <property type="entry name" value="NAD(P)-binding Rossmann-like Domain"/>
    <property type="match status" value="1"/>
</dbReference>
<dbReference type="InterPro" id="IPR052178">
    <property type="entry name" value="Sec_Metab_Biosynth_SDR"/>
</dbReference>
<proteinExistence type="inferred from homology"/>
<keyword evidence="3" id="KW-0560">Oxidoreductase</keyword>
<keyword evidence="4" id="KW-0812">Transmembrane</keyword>
<dbReference type="SUPFAM" id="SSF51735">
    <property type="entry name" value="NAD(P)-binding Rossmann-fold domains"/>
    <property type="match status" value="1"/>
</dbReference>
<evidence type="ECO:0000313" key="5">
    <source>
        <dbReference type="EMBL" id="KCZ57429.1"/>
    </source>
</evidence>
<dbReference type="InterPro" id="IPR036291">
    <property type="entry name" value="NAD(P)-bd_dom_sf"/>
</dbReference>
<keyword evidence="6" id="KW-1185">Reference proteome</keyword>